<name>A0ABT9V162_9BACL</name>
<proteinExistence type="predicted"/>
<dbReference type="RefSeq" id="WP_307149273.1">
    <property type="nucleotide sequence ID" value="NZ_JAUSTU010000003.1"/>
</dbReference>
<dbReference type="Proteomes" id="UP001231362">
    <property type="component" value="Unassembled WGS sequence"/>
</dbReference>
<gene>
    <name evidence="1" type="ORF">J2S07_000983</name>
</gene>
<evidence type="ECO:0000313" key="1">
    <source>
        <dbReference type="EMBL" id="MDQ0154679.1"/>
    </source>
</evidence>
<dbReference type="InterPro" id="IPR046318">
    <property type="entry name" value="DUF5344"/>
</dbReference>
<sequence>MSVEVKWKYSEIDEALVQLKEKAGLLQTTFPTAIGERNALDVVTRLNELGVSLEQLLLEYKAFLHRSEKATNEAVQQWIETDGRISKPFIGPN</sequence>
<protein>
    <submittedName>
        <fullName evidence="1">Uncharacterized protein</fullName>
    </submittedName>
</protein>
<dbReference type="EMBL" id="JAUSTU010000003">
    <property type="protein sequence ID" value="MDQ0154679.1"/>
    <property type="molecule type" value="Genomic_DNA"/>
</dbReference>
<evidence type="ECO:0000313" key="2">
    <source>
        <dbReference type="Proteomes" id="UP001231362"/>
    </source>
</evidence>
<accession>A0ABT9V162</accession>
<organism evidence="1 2">
    <name type="scientific">Anoxybacillus andreesenii</name>
    <dbReference type="NCBI Taxonomy" id="1325932"/>
    <lineage>
        <taxon>Bacteria</taxon>
        <taxon>Bacillati</taxon>
        <taxon>Bacillota</taxon>
        <taxon>Bacilli</taxon>
        <taxon>Bacillales</taxon>
        <taxon>Anoxybacillaceae</taxon>
        <taxon>Anoxybacillus</taxon>
    </lineage>
</organism>
<dbReference type="Pfam" id="PF17279">
    <property type="entry name" value="DUF5344"/>
    <property type="match status" value="1"/>
</dbReference>
<reference evidence="1 2" key="1">
    <citation type="submission" date="2023-07" db="EMBL/GenBank/DDBJ databases">
        <title>Genomic Encyclopedia of Type Strains, Phase IV (KMG-IV): sequencing the most valuable type-strain genomes for metagenomic binning, comparative biology and taxonomic classification.</title>
        <authorList>
            <person name="Goeker M."/>
        </authorList>
    </citation>
    <scope>NUCLEOTIDE SEQUENCE [LARGE SCALE GENOMIC DNA]</scope>
    <source>
        <strain evidence="1 2">DSM 23948</strain>
    </source>
</reference>
<comment type="caution">
    <text evidence="1">The sequence shown here is derived from an EMBL/GenBank/DDBJ whole genome shotgun (WGS) entry which is preliminary data.</text>
</comment>
<keyword evidence="2" id="KW-1185">Reference proteome</keyword>